<comment type="caution">
    <text evidence="1">The sequence shown here is derived from an EMBL/GenBank/DDBJ whole genome shotgun (WGS) entry which is preliminary data.</text>
</comment>
<dbReference type="EMBL" id="JACHDS010000001">
    <property type="protein sequence ID" value="MBB6172319.1"/>
    <property type="molecule type" value="Genomic_DNA"/>
</dbReference>
<gene>
    <name evidence="1" type="ORF">HNR23_002379</name>
    <name evidence="2" type="ORF">HNR23_003401</name>
</gene>
<protein>
    <submittedName>
        <fullName evidence="1">Uncharacterized protein</fullName>
    </submittedName>
</protein>
<keyword evidence="3" id="KW-1185">Reference proteome</keyword>
<reference evidence="1 3" key="1">
    <citation type="submission" date="2020-08" db="EMBL/GenBank/DDBJ databases">
        <title>Sequencing the genomes of 1000 actinobacteria strains.</title>
        <authorList>
            <person name="Klenk H.-P."/>
        </authorList>
    </citation>
    <scope>NUCLEOTIDE SEQUENCE [LARGE SCALE GENOMIC DNA]</scope>
    <source>
        <strain evidence="1 3">DSM 46659</strain>
    </source>
</reference>
<proteinExistence type="predicted"/>
<dbReference type="Proteomes" id="UP000546642">
    <property type="component" value="Unassembled WGS sequence"/>
</dbReference>
<dbReference type="AlphaFoldDB" id="A0A7W9YHS1"/>
<evidence type="ECO:0000313" key="3">
    <source>
        <dbReference type="Proteomes" id="UP000546642"/>
    </source>
</evidence>
<organism evidence="1 3">
    <name type="scientific">Nocardiopsis mwathae</name>
    <dbReference type="NCBI Taxonomy" id="1472723"/>
    <lineage>
        <taxon>Bacteria</taxon>
        <taxon>Bacillati</taxon>
        <taxon>Actinomycetota</taxon>
        <taxon>Actinomycetes</taxon>
        <taxon>Streptosporangiales</taxon>
        <taxon>Nocardiopsidaceae</taxon>
        <taxon>Nocardiopsis</taxon>
    </lineage>
</organism>
<evidence type="ECO:0000313" key="1">
    <source>
        <dbReference type="EMBL" id="MBB6172319.1"/>
    </source>
</evidence>
<sequence>MNTIVQQTEQTTVRLGCRVRNPHHRRSARVRPYVHRMTTGEAV</sequence>
<evidence type="ECO:0000313" key="2">
    <source>
        <dbReference type="EMBL" id="MBB6173341.1"/>
    </source>
</evidence>
<accession>A0A7W9YHS1</accession>
<name>A0A7W9YHS1_9ACTN</name>
<dbReference type="EMBL" id="JACHDS010000001">
    <property type="protein sequence ID" value="MBB6173341.1"/>
    <property type="molecule type" value="Genomic_DNA"/>
</dbReference>